<dbReference type="Gene3D" id="2.40.50.40">
    <property type="match status" value="1"/>
</dbReference>
<dbReference type="OrthoDB" id="433924at2759"/>
<sequence>MVETACLENHIFQELLIYAALYKARWLHRYKLTPFKIMVKTVTYTCTDAERGEHEVVDRQWRVDSVELPAFLNQEQPPPLLPDLIDNNEEYEIEEVLNSHPCTIQGKRGQKSQKVIDYFVKWKGWMREHNSWVRDEEMGNAQEAIEEYEDKVSHARRVDAPTKIITKDENKYVALIIDFKYKDSSCFYLPNDSTVRRNGQRTQNQTNGAT</sequence>
<dbReference type="InterPro" id="IPR023780">
    <property type="entry name" value="Chromo_domain"/>
</dbReference>
<keyword evidence="3" id="KW-1185">Reference proteome</keyword>
<evidence type="ECO:0000313" key="2">
    <source>
        <dbReference type="EMBL" id="PBK83057.1"/>
    </source>
</evidence>
<dbReference type="SUPFAM" id="SSF54160">
    <property type="entry name" value="Chromo domain-like"/>
    <property type="match status" value="1"/>
</dbReference>
<gene>
    <name evidence="2" type="ORF">ARMGADRAFT_1089808</name>
</gene>
<dbReference type="EMBL" id="KZ293710">
    <property type="protein sequence ID" value="PBK83057.1"/>
    <property type="molecule type" value="Genomic_DNA"/>
</dbReference>
<dbReference type="AlphaFoldDB" id="A0A2H3D213"/>
<dbReference type="InParanoid" id="A0A2H3D213"/>
<feature type="domain" description="Chromo" evidence="1">
    <location>
        <begin position="91"/>
        <end position="151"/>
    </location>
</feature>
<dbReference type="STRING" id="47427.A0A2H3D213"/>
<reference evidence="3" key="1">
    <citation type="journal article" date="2017" name="Nat. Ecol. Evol.">
        <title>Genome expansion and lineage-specific genetic innovations in the forest pathogenic fungi Armillaria.</title>
        <authorList>
            <person name="Sipos G."/>
            <person name="Prasanna A.N."/>
            <person name="Walter M.C."/>
            <person name="O'Connor E."/>
            <person name="Balint B."/>
            <person name="Krizsan K."/>
            <person name="Kiss B."/>
            <person name="Hess J."/>
            <person name="Varga T."/>
            <person name="Slot J."/>
            <person name="Riley R."/>
            <person name="Boka B."/>
            <person name="Rigling D."/>
            <person name="Barry K."/>
            <person name="Lee J."/>
            <person name="Mihaltcheva S."/>
            <person name="LaButti K."/>
            <person name="Lipzen A."/>
            <person name="Waldron R."/>
            <person name="Moloney N.M."/>
            <person name="Sperisen C."/>
            <person name="Kredics L."/>
            <person name="Vagvoelgyi C."/>
            <person name="Patrignani A."/>
            <person name="Fitzpatrick D."/>
            <person name="Nagy I."/>
            <person name="Doyle S."/>
            <person name="Anderson J.B."/>
            <person name="Grigoriev I.V."/>
            <person name="Gueldener U."/>
            <person name="Muensterkoetter M."/>
            <person name="Nagy L.G."/>
        </authorList>
    </citation>
    <scope>NUCLEOTIDE SEQUENCE [LARGE SCALE GENOMIC DNA]</scope>
    <source>
        <strain evidence="3">Ar21-2</strain>
    </source>
</reference>
<evidence type="ECO:0000313" key="3">
    <source>
        <dbReference type="Proteomes" id="UP000217790"/>
    </source>
</evidence>
<proteinExistence type="predicted"/>
<dbReference type="GO" id="GO:0006338">
    <property type="term" value="P:chromatin remodeling"/>
    <property type="evidence" value="ECO:0007669"/>
    <property type="project" value="UniProtKB-ARBA"/>
</dbReference>
<organism evidence="2 3">
    <name type="scientific">Armillaria gallica</name>
    <name type="common">Bulbous honey fungus</name>
    <name type="synonym">Armillaria bulbosa</name>
    <dbReference type="NCBI Taxonomy" id="47427"/>
    <lineage>
        <taxon>Eukaryota</taxon>
        <taxon>Fungi</taxon>
        <taxon>Dikarya</taxon>
        <taxon>Basidiomycota</taxon>
        <taxon>Agaricomycotina</taxon>
        <taxon>Agaricomycetes</taxon>
        <taxon>Agaricomycetidae</taxon>
        <taxon>Agaricales</taxon>
        <taxon>Marasmiineae</taxon>
        <taxon>Physalacriaceae</taxon>
        <taxon>Armillaria</taxon>
    </lineage>
</organism>
<dbReference type="InterPro" id="IPR016197">
    <property type="entry name" value="Chromo-like_dom_sf"/>
</dbReference>
<name>A0A2H3D213_ARMGA</name>
<dbReference type="Pfam" id="PF00385">
    <property type="entry name" value="Chromo"/>
    <property type="match status" value="1"/>
</dbReference>
<dbReference type="InterPro" id="IPR000953">
    <property type="entry name" value="Chromo/chromo_shadow_dom"/>
</dbReference>
<dbReference type="PROSITE" id="PS50013">
    <property type="entry name" value="CHROMO_2"/>
    <property type="match status" value="1"/>
</dbReference>
<dbReference type="SMART" id="SM00298">
    <property type="entry name" value="CHROMO"/>
    <property type="match status" value="1"/>
</dbReference>
<dbReference type="Proteomes" id="UP000217790">
    <property type="component" value="Unassembled WGS sequence"/>
</dbReference>
<evidence type="ECO:0000259" key="1">
    <source>
        <dbReference type="PROSITE" id="PS50013"/>
    </source>
</evidence>
<accession>A0A2H3D213</accession>
<protein>
    <recommendedName>
        <fullName evidence="1">Chromo domain-containing protein</fullName>
    </recommendedName>
</protein>